<evidence type="ECO:0000259" key="14">
    <source>
        <dbReference type="Pfam" id="PF20260"/>
    </source>
</evidence>
<keyword evidence="9 12" id="KW-0949">S-adenosyl-L-methionine</keyword>
<sequence>MHRFFAQDAAEREILSLDENESRHARSVLRVREGEAAELLDGQGRRFAAQIGSVENGRVLVRRLAELPGNEPGIRVTLYPGLPKADKLDFVVQKAVELGAARVVPVEMARSVARISGDGAKKRERLERIAREAAKQCGRGCVPEVLAPLAWKDALLDMRARELLLVPWEEAGMEGQRLQQVFAAHAAARDIGILIGPEGGISAEEIEQAGGERVTLGPRILRTETASVAALSVVMSLWGDI</sequence>
<dbReference type="NCBIfam" id="NF008692">
    <property type="entry name" value="PRK11713.1-5"/>
    <property type="match status" value="1"/>
</dbReference>
<dbReference type="InterPro" id="IPR046887">
    <property type="entry name" value="RsmE_PUA-like"/>
</dbReference>
<dbReference type="Pfam" id="PF20260">
    <property type="entry name" value="PUA_4"/>
    <property type="match status" value="1"/>
</dbReference>
<dbReference type="PANTHER" id="PTHR30027:SF3">
    <property type="entry name" value="16S RRNA (URACIL(1498)-N(3))-METHYLTRANSFERASE"/>
    <property type="match status" value="1"/>
</dbReference>
<dbReference type="InterPro" id="IPR029028">
    <property type="entry name" value="Alpha/beta_knot_MTases"/>
</dbReference>
<feature type="domain" description="Ribosomal RNA small subunit methyltransferase E methyltransferase" evidence="13">
    <location>
        <begin position="74"/>
        <end position="234"/>
    </location>
</feature>
<organism evidence="15 16">
    <name type="scientific">Candidatus Alectryocaccomicrobium excrementavium</name>
    <dbReference type="NCBI Taxonomy" id="2840668"/>
    <lineage>
        <taxon>Bacteria</taxon>
        <taxon>Bacillati</taxon>
        <taxon>Bacillota</taxon>
        <taxon>Clostridia</taxon>
        <taxon>Candidatus Alectryocaccomicrobium</taxon>
    </lineage>
</organism>
<comment type="function">
    <text evidence="10 12">Specifically methylates the N3 position of the uracil ring of uridine 1498 (m3U1498) in 16S rRNA. Acts on the fully assembled 30S ribosomal subunit.</text>
</comment>
<dbReference type="NCBIfam" id="TIGR00046">
    <property type="entry name" value="RsmE family RNA methyltransferase"/>
    <property type="match status" value="1"/>
</dbReference>
<evidence type="ECO:0000313" key="15">
    <source>
        <dbReference type="EMBL" id="HIS92639.1"/>
    </source>
</evidence>
<evidence type="ECO:0000256" key="1">
    <source>
        <dbReference type="ARBA" id="ARBA00004496"/>
    </source>
</evidence>
<dbReference type="PIRSF" id="PIRSF015601">
    <property type="entry name" value="MTase_slr0722"/>
    <property type="match status" value="1"/>
</dbReference>
<evidence type="ECO:0000256" key="5">
    <source>
        <dbReference type="ARBA" id="ARBA00022490"/>
    </source>
</evidence>
<dbReference type="GO" id="GO:0070042">
    <property type="term" value="F:rRNA (uridine-N3-)-methyltransferase activity"/>
    <property type="evidence" value="ECO:0007669"/>
    <property type="project" value="TreeGrafter"/>
</dbReference>
<evidence type="ECO:0000256" key="6">
    <source>
        <dbReference type="ARBA" id="ARBA00022552"/>
    </source>
</evidence>
<proteinExistence type="inferred from homology"/>
<evidence type="ECO:0000256" key="8">
    <source>
        <dbReference type="ARBA" id="ARBA00022679"/>
    </source>
</evidence>
<reference evidence="15" key="1">
    <citation type="submission" date="2020-10" db="EMBL/GenBank/DDBJ databases">
        <authorList>
            <person name="Gilroy R."/>
        </authorList>
    </citation>
    <scope>NUCLEOTIDE SEQUENCE</scope>
    <source>
        <strain evidence="15">13766</strain>
    </source>
</reference>
<comment type="similarity">
    <text evidence="2 12">Belongs to the RNA methyltransferase RsmE family.</text>
</comment>
<keyword evidence="7 12" id="KW-0489">Methyltransferase</keyword>
<dbReference type="Proteomes" id="UP000824140">
    <property type="component" value="Unassembled WGS sequence"/>
</dbReference>
<comment type="subcellular location">
    <subcellularLocation>
        <location evidence="1 12">Cytoplasm</location>
    </subcellularLocation>
</comment>
<dbReference type="Gene3D" id="3.40.1280.10">
    <property type="match status" value="1"/>
</dbReference>
<accession>A0A9D1K5M4</accession>
<dbReference type="EC" id="2.1.1.193" evidence="3 12"/>
<dbReference type="Pfam" id="PF04452">
    <property type="entry name" value="Methyltrans_RNA"/>
    <property type="match status" value="1"/>
</dbReference>
<dbReference type="PANTHER" id="PTHR30027">
    <property type="entry name" value="RIBOSOMAL RNA SMALL SUBUNIT METHYLTRANSFERASE E"/>
    <property type="match status" value="1"/>
</dbReference>
<comment type="catalytic activity">
    <reaction evidence="11 12">
        <text>uridine(1498) in 16S rRNA + S-adenosyl-L-methionine = N(3)-methyluridine(1498) in 16S rRNA + S-adenosyl-L-homocysteine + H(+)</text>
        <dbReference type="Rhea" id="RHEA:42920"/>
        <dbReference type="Rhea" id="RHEA-COMP:10283"/>
        <dbReference type="Rhea" id="RHEA-COMP:10284"/>
        <dbReference type="ChEBI" id="CHEBI:15378"/>
        <dbReference type="ChEBI" id="CHEBI:57856"/>
        <dbReference type="ChEBI" id="CHEBI:59789"/>
        <dbReference type="ChEBI" id="CHEBI:65315"/>
        <dbReference type="ChEBI" id="CHEBI:74502"/>
        <dbReference type="EC" id="2.1.1.193"/>
    </reaction>
</comment>
<evidence type="ECO:0000256" key="7">
    <source>
        <dbReference type="ARBA" id="ARBA00022603"/>
    </source>
</evidence>
<dbReference type="SUPFAM" id="SSF75217">
    <property type="entry name" value="alpha/beta knot"/>
    <property type="match status" value="1"/>
</dbReference>
<keyword evidence="5 12" id="KW-0963">Cytoplasm</keyword>
<evidence type="ECO:0000256" key="11">
    <source>
        <dbReference type="ARBA" id="ARBA00047944"/>
    </source>
</evidence>
<dbReference type="SUPFAM" id="SSF88697">
    <property type="entry name" value="PUA domain-like"/>
    <property type="match status" value="1"/>
</dbReference>
<evidence type="ECO:0000256" key="10">
    <source>
        <dbReference type="ARBA" id="ARBA00025699"/>
    </source>
</evidence>
<dbReference type="EMBL" id="DVJN01000126">
    <property type="protein sequence ID" value="HIS92639.1"/>
    <property type="molecule type" value="Genomic_DNA"/>
</dbReference>
<dbReference type="GO" id="GO:0070475">
    <property type="term" value="P:rRNA base methylation"/>
    <property type="evidence" value="ECO:0007669"/>
    <property type="project" value="TreeGrafter"/>
</dbReference>
<evidence type="ECO:0000256" key="3">
    <source>
        <dbReference type="ARBA" id="ARBA00012328"/>
    </source>
</evidence>
<gene>
    <name evidence="15" type="ORF">IAA84_06425</name>
</gene>
<evidence type="ECO:0000256" key="4">
    <source>
        <dbReference type="ARBA" id="ARBA00013673"/>
    </source>
</evidence>
<reference evidence="15" key="2">
    <citation type="journal article" date="2021" name="PeerJ">
        <title>Extensive microbial diversity within the chicken gut microbiome revealed by metagenomics and culture.</title>
        <authorList>
            <person name="Gilroy R."/>
            <person name="Ravi A."/>
            <person name="Getino M."/>
            <person name="Pursley I."/>
            <person name="Horton D.L."/>
            <person name="Alikhan N.F."/>
            <person name="Baker D."/>
            <person name="Gharbi K."/>
            <person name="Hall N."/>
            <person name="Watson M."/>
            <person name="Adriaenssens E.M."/>
            <person name="Foster-Nyarko E."/>
            <person name="Jarju S."/>
            <person name="Secka A."/>
            <person name="Antonio M."/>
            <person name="Oren A."/>
            <person name="Chaudhuri R.R."/>
            <person name="La Ragione R."/>
            <person name="Hildebrand F."/>
            <person name="Pallen M.J."/>
        </authorList>
    </citation>
    <scope>NUCLEOTIDE SEQUENCE</scope>
    <source>
        <strain evidence="15">13766</strain>
    </source>
</reference>
<dbReference type="AlphaFoldDB" id="A0A9D1K5M4"/>
<keyword evidence="8 12" id="KW-0808">Transferase</keyword>
<evidence type="ECO:0000256" key="2">
    <source>
        <dbReference type="ARBA" id="ARBA00005528"/>
    </source>
</evidence>
<evidence type="ECO:0000259" key="13">
    <source>
        <dbReference type="Pfam" id="PF04452"/>
    </source>
</evidence>
<dbReference type="InterPro" id="IPR006700">
    <property type="entry name" value="RsmE"/>
</dbReference>
<protein>
    <recommendedName>
        <fullName evidence="4 12">Ribosomal RNA small subunit methyltransferase E</fullName>
        <ecNumber evidence="3 12">2.1.1.193</ecNumber>
    </recommendedName>
</protein>
<evidence type="ECO:0000256" key="9">
    <source>
        <dbReference type="ARBA" id="ARBA00022691"/>
    </source>
</evidence>
<dbReference type="InterPro" id="IPR029026">
    <property type="entry name" value="tRNA_m1G_MTases_N"/>
</dbReference>
<dbReference type="InterPro" id="IPR046886">
    <property type="entry name" value="RsmE_MTase_dom"/>
</dbReference>
<dbReference type="InterPro" id="IPR015947">
    <property type="entry name" value="PUA-like_sf"/>
</dbReference>
<evidence type="ECO:0000313" key="16">
    <source>
        <dbReference type="Proteomes" id="UP000824140"/>
    </source>
</evidence>
<comment type="caution">
    <text evidence="15">The sequence shown here is derived from an EMBL/GenBank/DDBJ whole genome shotgun (WGS) entry which is preliminary data.</text>
</comment>
<dbReference type="CDD" id="cd18084">
    <property type="entry name" value="RsmE-like"/>
    <property type="match status" value="1"/>
</dbReference>
<dbReference type="GO" id="GO:0005737">
    <property type="term" value="C:cytoplasm"/>
    <property type="evidence" value="ECO:0007669"/>
    <property type="project" value="UniProtKB-SubCell"/>
</dbReference>
<evidence type="ECO:0000256" key="12">
    <source>
        <dbReference type="PIRNR" id="PIRNR015601"/>
    </source>
</evidence>
<name>A0A9D1K5M4_9FIRM</name>
<feature type="domain" description="Ribosomal RNA small subunit methyltransferase E PUA-like" evidence="14">
    <location>
        <begin position="17"/>
        <end position="61"/>
    </location>
</feature>
<keyword evidence="6 12" id="KW-0698">rRNA processing</keyword>